<gene>
    <name evidence="2" type="ORF">QBC37DRAFT_414167</name>
</gene>
<name>A0AAN6YK11_9PEZI</name>
<accession>A0AAN6YK11</accession>
<evidence type="ECO:0000313" key="3">
    <source>
        <dbReference type="Proteomes" id="UP001301769"/>
    </source>
</evidence>
<proteinExistence type="predicted"/>
<dbReference type="AlphaFoldDB" id="A0AAN6YK11"/>
<sequence length="349" mass="38901">MERRDFRARHPAVPPPPKRDDESIFGAGSNHPGWGGPPQQERGPMNWDHSREVVMTKPRRRRGASSAASSSTDKTGNTARTKSSSSKTSSTGGEPAFSPVAATVTTTTTTKTTTKRQIYIPNPGIDISLRSLRYATDESFGVYDSLLRDFLVQTKLLRSSGAVDDRTLDAIWRDKITARIRTSRNPEARRKTIENVSFRNSESRRLIKEAIDRARTSISLLIHQASLSVSGSGGLDFEKARFSPDHDDDDSDFADARGGGNIIAIRNGSQGVLEKIRLLERQIRVARKAVEHCDSIAAIQPERGTFEYLVGWDIVHGLKKLNDQFGDWKKKYDWVCECKSPFLSLPFIL</sequence>
<comment type="caution">
    <text evidence="2">The sequence shown here is derived from an EMBL/GenBank/DDBJ whole genome shotgun (WGS) entry which is preliminary data.</text>
</comment>
<feature type="compositionally biased region" description="Low complexity" evidence="1">
    <location>
        <begin position="81"/>
        <end position="91"/>
    </location>
</feature>
<feature type="compositionally biased region" description="Low complexity" evidence="1">
    <location>
        <begin position="100"/>
        <end position="111"/>
    </location>
</feature>
<dbReference type="EMBL" id="MU858058">
    <property type="protein sequence ID" value="KAK4217602.1"/>
    <property type="molecule type" value="Genomic_DNA"/>
</dbReference>
<evidence type="ECO:0000256" key="1">
    <source>
        <dbReference type="SAM" id="MobiDB-lite"/>
    </source>
</evidence>
<dbReference type="Proteomes" id="UP001301769">
    <property type="component" value="Unassembled WGS sequence"/>
</dbReference>
<feature type="region of interest" description="Disordered" evidence="1">
    <location>
        <begin position="1"/>
        <end position="111"/>
    </location>
</feature>
<feature type="compositionally biased region" description="Basic residues" evidence="1">
    <location>
        <begin position="1"/>
        <end position="10"/>
    </location>
</feature>
<organism evidence="2 3">
    <name type="scientific">Rhypophila decipiens</name>
    <dbReference type="NCBI Taxonomy" id="261697"/>
    <lineage>
        <taxon>Eukaryota</taxon>
        <taxon>Fungi</taxon>
        <taxon>Dikarya</taxon>
        <taxon>Ascomycota</taxon>
        <taxon>Pezizomycotina</taxon>
        <taxon>Sordariomycetes</taxon>
        <taxon>Sordariomycetidae</taxon>
        <taxon>Sordariales</taxon>
        <taxon>Naviculisporaceae</taxon>
        <taxon>Rhypophila</taxon>
    </lineage>
</organism>
<keyword evidence="3" id="KW-1185">Reference proteome</keyword>
<evidence type="ECO:0000313" key="2">
    <source>
        <dbReference type="EMBL" id="KAK4217602.1"/>
    </source>
</evidence>
<protein>
    <submittedName>
        <fullName evidence="2">Uncharacterized protein</fullName>
    </submittedName>
</protein>
<reference evidence="2" key="2">
    <citation type="submission" date="2023-05" db="EMBL/GenBank/DDBJ databases">
        <authorList>
            <consortium name="Lawrence Berkeley National Laboratory"/>
            <person name="Steindorff A."/>
            <person name="Hensen N."/>
            <person name="Bonometti L."/>
            <person name="Westerberg I."/>
            <person name="Brannstrom I.O."/>
            <person name="Guillou S."/>
            <person name="Cros-Aarteil S."/>
            <person name="Calhoun S."/>
            <person name="Haridas S."/>
            <person name="Kuo A."/>
            <person name="Mondo S."/>
            <person name="Pangilinan J."/>
            <person name="Riley R."/>
            <person name="Labutti K."/>
            <person name="Andreopoulos B."/>
            <person name="Lipzen A."/>
            <person name="Chen C."/>
            <person name="Yanf M."/>
            <person name="Daum C."/>
            <person name="Ng V."/>
            <person name="Clum A."/>
            <person name="Ohm R."/>
            <person name="Martin F."/>
            <person name="Silar P."/>
            <person name="Natvig D."/>
            <person name="Lalanne C."/>
            <person name="Gautier V."/>
            <person name="Ament-Velasquez S.L."/>
            <person name="Kruys A."/>
            <person name="Hutchinson M.I."/>
            <person name="Powell A.J."/>
            <person name="Barry K."/>
            <person name="Miller A.N."/>
            <person name="Grigoriev I.V."/>
            <person name="Debuchy R."/>
            <person name="Gladieux P."/>
            <person name="Thoren M.H."/>
            <person name="Johannesson H."/>
        </authorList>
    </citation>
    <scope>NUCLEOTIDE SEQUENCE</scope>
    <source>
        <strain evidence="2">PSN293</strain>
    </source>
</reference>
<reference evidence="2" key="1">
    <citation type="journal article" date="2023" name="Mol. Phylogenet. Evol.">
        <title>Genome-scale phylogeny and comparative genomics of the fungal order Sordariales.</title>
        <authorList>
            <person name="Hensen N."/>
            <person name="Bonometti L."/>
            <person name="Westerberg I."/>
            <person name="Brannstrom I.O."/>
            <person name="Guillou S."/>
            <person name="Cros-Aarteil S."/>
            <person name="Calhoun S."/>
            <person name="Haridas S."/>
            <person name="Kuo A."/>
            <person name="Mondo S."/>
            <person name="Pangilinan J."/>
            <person name="Riley R."/>
            <person name="LaButti K."/>
            <person name="Andreopoulos B."/>
            <person name="Lipzen A."/>
            <person name="Chen C."/>
            <person name="Yan M."/>
            <person name="Daum C."/>
            <person name="Ng V."/>
            <person name="Clum A."/>
            <person name="Steindorff A."/>
            <person name="Ohm R.A."/>
            <person name="Martin F."/>
            <person name="Silar P."/>
            <person name="Natvig D.O."/>
            <person name="Lalanne C."/>
            <person name="Gautier V."/>
            <person name="Ament-Velasquez S.L."/>
            <person name="Kruys A."/>
            <person name="Hutchinson M.I."/>
            <person name="Powell A.J."/>
            <person name="Barry K."/>
            <person name="Miller A.N."/>
            <person name="Grigoriev I.V."/>
            <person name="Debuchy R."/>
            <person name="Gladieux P."/>
            <person name="Hiltunen Thoren M."/>
            <person name="Johannesson H."/>
        </authorList>
    </citation>
    <scope>NUCLEOTIDE SEQUENCE</scope>
    <source>
        <strain evidence="2">PSN293</strain>
    </source>
</reference>